<reference evidence="2 3" key="1">
    <citation type="submission" date="2019-05" db="EMBL/GenBank/DDBJ databases">
        <title>Another draft genome of Portunus trituberculatus and its Hox gene families provides insights of decapod evolution.</title>
        <authorList>
            <person name="Jeong J.-H."/>
            <person name="Song I."/>
            <person name="Kim S."/>
            <person name="Choi T."/>
            <person name="Kim D."/>
            <person name="Ryu S."/>
            <person name="Kim W."/>
        </authorList>
    </citation>
    <scope>NUCLEOTIDE SEQUENCE [LARGE SCALE GENOMIC DNA]</scope>
    <source>
        <tissue evidence="2">Muscle</tissue>
    </source>
</reference>
<evidence type="ECO:0000313" key="3">
    <source>
        <dbReference type="Proteomes" id="UP000324222"/>
    </source>
</evidence>
<evidence type="ECO:0000313" key="2">
    <source>
        <dbReference type="EMBL" id="MPC16177.1"/>
    </source>
</evidence>
<organism evidence="2 3">
    <name type="scientific">Portunus trituberculatus</name>
    <name type="common">Swimming crab</name>
    <name type="synonym">Neptunus trituberculatus</name>
    <dbReference type="NCBI Taxonomy" id="210409"/>
    <lineage>
        <taxon>Eukaryota</taxon>
        <taxon>Metazoa</taxon>
        <taxon>Ecdysozoa</taxon>
        <taxon>Arthropoda</taxon>
        <taxon>Crustacea</taxon>
        <taxon>Multicrustacea</taxon>
        <taxon>Malacostraca</taxon>
        <taxon>Eumalacostraca</taxon>
        <taxon>Eucarida</taxon>
        <taxon>Decapoda</taxon>
        <taxon>Pleocyemata</taxon>
        <taxon>Brachyura</taxon>
        <taxon>Eubrachyura</taxon>
        <taxon>Portunoidea</taxon>
        <taxon>Portunidae</taxon>
        <taxon>Portuninae</taxon>
        <taxon>Portunus</taxon>
    </lineage>
</organism>
<keyword evidence="3" id="KW-1185">Reference proteome</keyword>
<accession>A0A5B7D295</accession>
<feature type="compositionally biased region" description="Polar residues" evidence="1">
    <location>
        <begin position="45"/>
        <end position="66"/>
    </location>
</feature>
<proteinExistence type="predicted"/>
<dbReference type="AlphaFoldDB" id="A0A5B7D295"/>
<dbReference type="EMBL" id="VSRR010000485">
    <property type="protein sequence ID" value="MPC16177.1"/>
    <property type="molecule type" value="Genomic_DNA"/>
</dbReference>
<protein>
    <submittedName>
        <fullName evidence="2">Uncharacterized protein</fullName>
    </submittedName>
</protein>
<dbReference type="Proteomes" id="UP000324222">
    <property type="component" value="Unassembled WGS sequence"/>
</dbReference>
<gene>
    <name evidence="2" type="ORF">E2C01_008996</name>
</gene>
<evidence type="ECO:0000256" key="1">
    <source>
        <dbReference type="SAM" id="MobiDB-lite"/>
    </source>
</evidence>
<comment type="caution">
    <text evidence="2">The sequence shown here is derived from an EMBL/GenBank/DDBJ whole genome shotgun (WGS) entry which is preliminary data.</text>
</comment>
<sequence length="80" mass="8751">MKHRSIPIPPGLPCHFFVVQTLSSPPSRVGPASKTVRADQRRNRQLNGEASTPSASQQCPRQLRPPSSCTLDALQLCSEE</sequence>
<feature type="region of interest" description="Disordered" evidence="1">
    <location>
        <begin position="24"/>
        <end position="66"/>
    </location>
</feature>
<name>A0A5B7D295_PORTR</name>